<protein>
    <submittedName>
        <fullName evidence="1">Uncharacterized protein</fullName>
    </submittedName>
</protein>
<sequence>SRLRQVCLCLHLVPDSLVPWPSAGTKFCWLRYVVIEVDLFNSSAWSATKYLWRMYWCIPRLFIREVLLVSYDALGGAIIEHASKRGRSHSMIYPPLLFDVYMDLDYVCCRLKRNIKYSLHGNF</sequence>
<dbReference type="Proteomes" id="UP000015105">
    <property type="component" value="Chromosome 1D"/>
</dbReference>
<reference evidence="2" key="2">
    <citation type="journal article" date="2017" name="Nat. Plants">
        <title>The Aegilops tauschii genome reveals multiple impacts of transposons.</title>
        <authorList>
            <person name="Zhao G."/>
            <person name="Zou C."/>
            <person name="Li K."/>
            <person name="Wang K."/>
            <person name="Li T."/>
            <person name="Gao L."/>
            <person name="Zhang X."/>
            <person name="Wang H."/>
            <person name="Yang Z."/>
            <person name="Liu X."/>
            <person name="Jiang W."/>
            <person name="Mao L."/>
            <person name="Kong X."/>
            <person name="Jiao Y."/>
            <person name="Jia J."/>
        </authorList>
    </citation>
    <scope>NUCLEOTIDE SEQUENCE [LARGE SCALE GENOMIC DNA]</scope>
    <source>
        <strain evidence="2">cv. AL8/78</strain>
    </source>
</reference>
<keyword evidence="2" id="KW-1185">Reference proteome</keyword>
<evidence type="ECO:0000313" key="1">
    <source>
        <dbReference type="EnsemblPlants" id="AET1Gv20397900.12"/>
    </source>
</evidence>
<dbReference type="Gramene" id="AET1Gv20397900.12">
    <property type="protein sequence ID" value="AET1Gv20397900.12"/>
    <property type="gene ID" value="AET1Gv20397900"/>
</dbReference>
<reference evidence="1" key="5">
    <citation type="journal article" date="2021" name="G3 (Bethesda)">
        <title>Aegilops tauschii genome assembly Aet v5.0 features greater sequence contiguity and improved annotation.</title>
        <authorList>
            <person name="Wang L."/>
            <person name="Zhu T."/>
            <person name="Rodriguez J.C."/>
            <person name="Deal K.R."/>
            <person name="Dubcovsky J."/>
            <person name="McGuire P.E."/>
            <person name="Lux T."/>
            <person name="Spannagl M."/>
            <person name="Mayer K.F.X."/>
            <person name="Baldrich P."/>
            <person name="Meyers B.C."/>
            <person name="Huo N."/>
            <person name="Gu Y.Q."/>
            <person name="Zhou H."/>
            <person name="Devos K.M."/>
            <person name="Bennetzen J.L."/>
            <person name="Unver T."/>
            <person name="Budak H."/>
            <person name="Gulick P.J."/>
            <person name="Galiba G."/>
            <person name="Kalapos B."/>
            <person name="Nelson D.R."/>
            <person name="Li P."/>
            <person name="You F.M."/>
            <person name="Luo M.C."/>
            <person name="Dvorak J."/>
        </authorList>
    </citation>
    <scope>NUCLEOTIDE SEQUENCE [LARGE SCALE GENOMIC DNA]</scope>
    <source>
        <strain evidence="1">cv. AL8/78</strain>
    </source>
</reference>
<evidence type="ECO:0000313" key="2">
    <source>
        <dbReference type="Proteomes" id="UP000015105"/>
    </source>
</evidence>
<dbReference type="AlphaFoldDB" id="A0A452YF56"/>
<reference evidence="1" key="4">
    <citation type="submission" date="2019-03" db="UniProtKB">
        <authorList>
            <consortium name="EnsemblPlants"/>
        </authorList>
    </citation>
    <scope>IDENTIFICATION</scope>
</reference>
<accession>A0A452YF56</accession>
<reference evidence="2" key="1">
    <citation type="journal article" date="2014" name="Science">
        <title>Ancient hybridizations among the ancestral genomes of bread wheat.</title>
        <authorList>
            <consortium name="International Wheat Genome Sequencing Consortium,"/>
            <person name="Marcussen T."/>
            <person name="Sandve S.R."/>
            <person name="Heier L."/>
            <person name="Spannagl M."/>
            <person name="Pfeifer M."/>
            <person name="Jakobsen K.S."/>
            <person name="Wulff B.B."/>
            <person name="Steuernagel B."/>
            <person name="Mayer K.F."/>
            <person name="Olsen O.A."/>
        </authorList>
    </citation>
    <scope>NUCLEOTIDE SEQUENCE [LARGE SCALE GENOMIC DNA]</scope>
    <source>
        <strain evidence="2">cv. AL8/78</strain>
    </source>
</reference>
<organism evidence="1 2">
    <name type="scientific">Aegilops tauschii subsp. strangulata</name>
    <name type="common">Goatgrass</name>
    <dbReference type="NCBI Taxonomy" id="200361"/>
    <lineage>
        <taxon>Eukaryota</taxon>
        <taxon>Viridiplantae</taxon>
        <taxon>Streptophyta</taxon>
        <taxon>Embryophyta</taxon>
        <taxon>Tracheophyta</taxon>
        <taxon>Spermatophyta</taxon>
        <taxon>Magnoliopsida</taxon>
        <taxon>Liliopsida</taxon>
        <taxon>Poales</taxon>
        <taxon>Poaceae</taxon>
        <taxon>BOP clade</taxon>
        <taxon>Pooideae</taxon>
        <taxon>Triticodae</taxon>
        <taxon>Triticeae</taxon>
        <taxon>Triticinae</taxon>
        <taxon>Aegilops</taxon>
    </lineage>
</organism>
<name>A0A452YF56_AEGTS</name>
<reference evidence="1" key="3">
    <citation type="journal article" date="2017" name="Nature">
        <title>Genome sequence of the progenitor of the wheat D genome Aegilops tauschii.</title>
        <authorList>
            <person name="Luo M.C."/>
            <person name="Gu Y.Q."/>
            <person name="Puiu D."/>
            <person name="Wang H."/>
            <person name="Twardziok S.O."/>
            <person name="Deal K.R."/>
            <person name="Huo N."/>
            <person name="Zhu T."/>
            <person name="Wang L."/>
            <person name="Wang Y."/>
            <person name="McGuire P.E."/>
            <person name="Liu S."/>
            <person name="Long H."/>
            <person name="Ramasamy R.K."/>
            <person name="Rodriguez J.C."/>
            <person name="Van S.L."/>
            <person name="Yuan L."/>
            <person name="Wang Z."/>
            <person name="Xia Z."/>
            <person name="Xiao L."/>
            <person name="Anderson O.D."/>
            <person name="Ouyang S."/>
            <person name="Liang Y."/>
            <person name="Zimin A.V."/>
            <person name="Pertea G."/>
            <person name="Qi P."/>
            <person name="Bennetzen J.L."/>
            <person name="Dai X."/>
            <person name="Dawson M.W."/>
            <person name="Muller H.G."/>
            <person name="Kugler K."/>
            <person name="Rivarola-Duarte L."/>
            <person name="Spannagl M."/>
            <person name="Mayer K.F.X."/>
            <person name="Lu F.H."/>
            <person name="Bevan M.W."/>
            <person name="Leroy P."/>
            <person name="Li P."/>
            <person name="You F.M."/>
            <person name="Sun Q."/>
            <person name="Liu Z."/>
            <person name="Lyons E."/>
            <person name="Wicker T."/>
            <person name="Salzberg S.L."/>
            <person name="Devos K.M."/>
            <person name="Dvorak J."/>
        </authorList>
    </citation>
    <scope>NUCLEOTIDE SEQUENCE [LARGE SCALE GENOMIC DNA]</scope>
    <source>
        <strain evidence="1">cv. AL8/78</strain>
    </source>
</reference>
<dbReference type="EnsemblPlants" id="AET1Gv20397900.12">
    <property type="protein sequence ID" value="AET1Gv20397900.12"/>
    <property type="gene ID" value="AET1Gv20397900"/>
</dbReference>
<proteinExistence type="predicted"/>